<proteinExistence type="predicted"/>
<name>A0A091BHL6_9GAMM</name>
<dbReference type="InterPro" id="IPR000594">
    <property type="entry name" value="ThiF_NAD_FAD-bd"/>
</dbReference>
<dbReference type="InterPro" id="IPR035985">
    <property type="entry name" value="Ubiquitin-activating_enz"/>
</dbReference>
<dbReference type="Proteomes" id="UP000029392">
    <property type="component" value="Unassembled WGS sequence"/>
</dbReference>
<dbReference type="Pfam" id="PF00899">
    <property type="entry name" value="ThiF"/>
    <property type="match status" value="1"/>
</dbReference>
<sequence>MVGLDAAAAARKDRKVDVIRERILAIQPGAQVAIFAAPWQEVSDALKFSDVIFGGVDSYRARDELERFARRFLIPYLDLGMDVHGDQAPYTITGQVILSVPEGPCLRCFGFITEHRLTEEAQRYGAAGGRPQVIWPNGTLASTAVGKFMQLVTPWSLNRPAFYTEYDGNRLTLMPSRKLQALQGHRCPHFDGPLALGDVVWGQADRPVPASTP</sequence>
<feature type="domain" description="THIF-type NAD/FAD binding fold" evidence="1">
    <location>
        <begin position="12"/>
        <end position="187"/>
    </location>
</feature>
<gene>
    <name evidence="2" type="ORF">N790_00300</name>
</gene>
<comment type="caution">
    <text evidence="2">The sequence shown here is derived from an EMBL/GenBank/DDBJ whole genome shotgun (WGS) entry which is preliminary data.</text>
</comment>
<dbReference type="PATRIC" id="fig|1384054.3.peg.52"/>
<dbReference type="eggNOG" id="COG0476">
    <property type="taxonomic scope" value="Bacteria"/>
</dbReference>
<dbReference type="GO" id="GO:0008641">
    <property type="term" value="F:ubiquitin-like modifier activating enzyme activity"/>
    <property type="evidence" value="ECO:0007669"/>
    <property type="project" value="InterPro"/>
</dbReference>
<dbReference type="EMBL" id="AVCH01000001">
    <property type="protein sequence ID" value="KFN52243.1"/>
    <property type="molecule type" value="Genomic_DNA"/>
</dbReference>
<protein>
    <recommendedName>
        <fullName evidence="1">THIF-type NAD/FAD binding fold domain-containing protein</fullName>
    </recommendedName>
</protein>
<reference evidence="2 3" key="1">
    <citation type="submission" date="2013-09" db="EMBL/GenBank/DDBJ databases">
        <title>Genome sequencing of Arenimonas malthae.</title>
        <authorList>
            <person name="Chen F."/>
            <person name="Wang G."/>
        </authorList>
    </citation>
    <scope>NUCLEOTIDE SEQUENCE [LARGE SCALE GENOMIC DNA]</scope>
    <source>
        <strain evidence="2 3">CC-JY-1</strain>
    </source>
</reference>
<organism evidence="2 3">
    <name type="scientific">Arenimonas malthae CC-JY-1</name>
    <dbReference type="NCBI Taxonomy" id="1384054"/>
    <lineage>
        <taxon>Bacteria</taxon>
        <taxon>Pseudomonadati</taxon>
        <taxon>Pseudomonadota</taxon>
        <taxon>Gammaproteobacteria</taxon>
        <taxon>Lysobacterales</taxon>
        <taxon>Lysobacteraceae</taxon>
        <taxon>Arenimonas</taxon>
    </lineage>
</organism>
<dbReference type="Gene3D" id="3.40.50.720">
    <property type="entry name" value="NAD(P)-binding Rossmann-like Domain"/>
    <property type="match status" value="1"/>
</dbReference>
<accession>A0A091BHL6</accession>
<evidence type="ECO:0000313" key="3">
    <source>
        <dbReference type="Proteomes" id="UP000029392"/>
    </source>
</evidence>
<evidence type="ECO:0000313" key="2">
    <source>
        <dbReference type="EMBL" id="KFN52243.1"/>
    </source>
</evidence>
<dbReference type="STRING" id="1384054.N790_00300"/>
<keyword evidence="3" id="KW-1185">Reference proteome</keyword>
<dbReference type="SUPFAM" id="SSF69572">
    <property type="entry name" value="Activating enzymes of the ubiquitin-like proteins"/>
    <property type="match status" value="1"/>
</dbReference>
<evidence type="ECO:0000259" key="1">
    <source>
        <dbReference type="Pfam" id="PF00899"/>
    </source>
</evidence>
<dbReference type="AlphaFoldDB" id="A0A091BHL6"/>